<comment type="subcellular location">
    <subcellularLocation>
        <location evidence="7">Periplasm</location>
    </subcellularLocation>
    <text evidence="7">Is capable of associating with the outer membrane.</text>
</comment>
<dbReference type="InterPro" id="IPR015391">
    <property type="entry name" value="SurA_N"/>
</dbReference>
<name>A0A388SAS6_9BURK</name>
<evidence type="ECO:0000256" key="2">
    <source>
        <dbReference type="ARBA" id="ARBA00022737"/>
    </source>
</evidence>
<dbReference type="InterPro" id="IPR027304">
    <property type="entry name" value="Trigger_fact/SurA_dom_sf"/>
</dbReference>
<dbReference type="Proteomes" id="UP000266091">
    <property type="component" value="Unassembled WGS sequence"/>
</dbReference>
<dbReference type="InterPro" id="IPR000297">
    <property type="entry name" value="PPIase_PpiC"/>
</dbReference>
<evidence type="ECO:0000256" key="3">
    <source>
        <dbReference type="ARBA" id="ARBA00022764"/>
    </source>
</evidence>
<keyword evidence="4 7" id="KW-0697">Rotamase</keyword>
<dbReference type="PANTHER" id="PTHR47637">
    <property type="entry name" value="CHAPERONE SURA"/>
    <property type="match status" value="1"/>
</dbReference>
<dbReference type="EMBL" id="BGZJ01000001">
    <property type="protein sequence ID" value="GBO93398.1"/>
    <property type="molecule type" value="Genomic_DNA"/>
</dbReference>
<dbReference type="HAMAP" id="MF_01183">
    <property type="entry name" value="Chaperone_SurA"/>
    <property type="match status" value="1"/>
</dbReference>
<keyword evidence="5 7" id="KW-0143">Chaperone</keyword>
<feature type="domain" description="PpiC" evidence="8">
    <location>
        <begin position="211"/>
        <end position="309"/>
    </location>
</feature>
<comment type="function">
    <text evidence="7">Chaperone involved in the correct folding and assembly of outer membrane proteins. Recognizes specific patterns of aromatic residues and the orientation of their side chains, which are found more frequently in integral outer membrane proteins. May act in both early periplasmic and late outer membrane-associated steps of protein maturation.</text>
</comment>
<evidence type="ECO:0000259" key="8">
    <source>
        <dbReference type="PROSITE" id="PS50198"/>
    </source>
</evidence>
<dbReference type="GO" id="GO:0003755">
    <property type="term" value="F:peptidyl-prolyl cis-trans isomerase activity"/>
    <property type="evidence" value="ECO:0007669"/>
    <property type="project" value="UniProtKB-UniRule"/>
</dbReference>
<organism evidence="9 10">
    <name type="scientific">Mesosutterella multiformis</name>
    <dbReference type="NCBI Taxonomy" id="2259133"/>
    <lineage>
        <taxon>Bacteria</taxon>
        <taxon>Pseudomonadati</taxon>
        <taxon>Pseudomonadota</taxon>
        <taxon>Betaproteobacteria</taxon>
        <taxon>Burkholderiales</taxon>
        <taxon>Sutterellaceae</taxon>
        <taxon>Mesosutterella</taxon>
    </lineage>
</organism>
<dbReference type="Pfam" id="PF13616">
    <property type="entry name" value="Rotamase_3"/>
    <property type="match status" value="1"/>
</dbReference>
<dbReference type="Gene3D" id="3.10.50.40">
    <property type="match status" value="2"/>
</dbReference>
<dbReference type="GO" id="GO:0030288">
    <property type="term" value="C:outer membrane-bounded periplasmic space"/>
    <property type="evidence" value="ECO:0007669"/>
    <property type="project" value="InterPro"/>
</dbReference>
<dbReference type="Pfam" id="PF00639">
    <property type="entry name" value="Rotamase"/>
    <property type="match status" value="1"/>
</dbReference>
<dbReference type="SUPFAM" id="SSF109998">
    <property type="entry name" value="Triger factor/SurA peptide-binding domain-like"/>
    <property type="match status" value="1"/>
</dbReference>
<dbReference type="PROSITE" id="PS50198">
    <property type="entry name" value="PPIC_PPIASE_2"/>
    <property type="match status" value="2"/>
</dbReference>
<accession>A0A388SAS6</accession>
<feature type="domain" description="PpiC" evidence="8">
    <location>
        <begin position="323"/>
        <end position="422"/>
    </location>
</feature>
<dbReference type="GO" id="GO:0050821">
    <property type="term" value="P:protein stabilization"/>
    <property type="evidence" value="ECO:0007669"/>
    <property type="project" value="InterPro"/>
</dbReference>
<dbReference type="GO" id="GO:0042277">
    <property type="term" value="F:peptide binding"/>
    <property type="evidence" value="ECO:0007669"/>
    <property type="project" value="InterPro"/>
</dbReference>
<protein>
    <recommendedName>
        <fullName evidence="7">Chaperone SurA</fullName>
    </recommendedName>
    <alternativeName>
        <fullName evidence="7">Peptidyl-prolyl cis-trans isomerase SurA</fullName>
        <shortName evidence="7">PPIase SurA</shortName>
        <ecNumber evidence="7">5.2.1.8</ecNumber>
    </alternativeName>
    <alternativeName>
        <fullName evidence="7">Rotamase SurA</fullName>
    </alternativeName>
</protein>
<evidence type="ECO:0000256" key="1">
    <source>
        <dbReference type="ARBA" id="ARBA00022729"/>
    </source>
</evidence>
<dbReference type="SUPFAM" id="SSF54534">
    <property type="entry name" value="FKBP-like"/>
    <property type="match status" value="2"/>
</dbReference>
<dbReference type="RefSeq" id="WP_170135101.1">
    <property type="nucleotide sequence ID" value="NZ_BGZJ01000001.1"/>
</dbReference>
<dbReference type="EC" id="5.2.1.8" evidence="7"/>
<keyword evidence="1 7" id="KW-0732">Signal</keyword>
<evidence type="ECO:0000256" key="4">
    <source>
        <dbReference type="ARBA" id="ARBA00023110"/>
    </source>
</evidence>
<comment type="catalytic activity">
    <reaction evidence="7">
        <text>[protein]-peptidylproline (omega=180) = [protein]-peptidylproline (omega=0)</text>
        <dbReference type="Rhea" id="RHEA:16237"/>
        <dbReference type="Rhea" id="RHEA-COMP:10747"/>
        <dbReference type="Rhea" id="RHEA-COMP:10748"/>
        <dbReference type="ChEBI" id="CHEBI:83833"/>
        <dbReference type="ChEBI" id="CHEBI:83834"/>
        <dbReference type="EC" id="5.2.1.8"/>
    </reaction>
</comment>
<dbReference type="GO" id="GO:0051082">
    <property type="term" value="F:unfolded protein binding"/>
    <property type="evidence" value="ECO:0007669"/>
    <property type="project" value="UniProtKB-UniRule"/>
</dbReference>
<gene>
    <name evidence="7 9" type="primary">surA</name>
    <name evidence="9" type="ORF">MESMUL_07520</name>
</gene>
<comment type="caution">
    <text evidence="9">The sequence shown here is derived from an EMBL/GenBank/DDBJ whole genome shotgun (WGS) entry which is preliminary data.</text>
</comment>
<dbReference type="GO" id="GO:0006457">
    <property type="term" value="P:protein folding"/>
    <property type="evidence" value="ECO:0007669"/>
    <property type="project" value="UniProtKB-UniRule"/>
</dbReference>
<dbReference type="InterPro" id="IPR046357">
    <property type="entry name" value="PPIase_dom_sf"/>
</dbReference>
<proteinExistence type="inferred from homology"/>
<dbReference type="Gene3D" id="1.10.4030.10">
    <property type="entry name" value="Porin chaperone SurA, peptide-binding domain"/>
    <property type="match status" value="1"/>
</dbReference>
<dbReference type="GO" id="GO:0043165">
    <property type="term" value="P:Gram-negative-bacterium-type cell outer membrane assembly"/>
    <property type="evidence" value="ECO:0007669"/>
    <property type="project" value="InterPro"/>
</dbReference>
<dbReference type="AlphaFoldDB" id="A0A388SAS6"/>
<dbReference type="PANTHER" id="PTHR47637:SF1">
    <property type="entry name" value="CHAPERONE SURA"/>
    <property type="match status" value="1"/>
</dbReference>
<feature type="chain" id="PRO_5017490162" description="Chaperone SurA" evidence="7">
    <location>
        <begin position="26"/>
        <end position="470"/>
    </location>
</feature>
<evidence type="ECO:0000256" key="7">
    <source>
        <dbReference type="HAMAP-Rule" id="MF_01183"/>
    </source>
</evidence>
<feature type="signal peptide" evidence="7">
    <location>
        <begin position="1"/>
        <end position="25"/>
    </location>
</feature>
<keyword evidence="2 7" id="KW-0677">Repeat</keyword>
<keyword evidence="6 7" id="KW-0413">Isomerase</keyword>
<keyword evidence="10" id="KW-1185">Reference proteome</keyword>
<dbReference type="InterPro" id="IPR023034">
    <property type="entry name" value="PPIase_SurA"/>
</dbReference>
<keyword evidence="3 7" id="KW-0574">Periplasm</keyword>
<evidence type="ECO:0000256" key="6">
    <source>
        <dbReference type="ARBA" id="ARBA00023235"/>
    </source>
</evidence>
<dbReference type="InterPro" id="IPR050280">
    <property type="entry name" value="OMP_Chaperone_SurA"/>
</dbReference>
<comment type="domain">
    <text evidence="7">The PPIase activity resides only in the second parvulin domain. The N-terminal region and the C-terminal tail are necessary and sufficient for the chaperone activity of SurA. The PPIase activity is dispensable for SurA to function as a chaperone. The N-terminal region and the C-terminal tail are also required for porin recognition.</text>
</comment>
<evidence type="ECO:0000313" key="10">
    <source>
        <dbReference type="Proteomes" id="UP000266091"/>
    </source>
</evidence>
<evidence type="ECO:0000256" key="5">
    <source>
        <dbReference type="ARBA" id="ARBA00023186"/>
    </source>
</evidence>
<evidence type="ECO:0000313" key="9">
    <source>
        <dbReference type="EMBL" id="GBO93398.1"/>
    </source>
</evidence>
<dbReference type="Pfam" id="PF09312">
    <property type="entry name" value="SurA_N"/>
    <property type="match status" value="1"/>
</dbReference>
<sequence length="470" mass="51312" precursor="true">MTNFRITSLALVVLAASSTAFTAQAQLKTPAQSAPTRTLPAAPAAAAAPAAQAAPAVKPAEGARPLDEIAAVVNDDVITEFELQQQTHIAALNLRRQNIKLPPMDVLRRQVLDQLIMDKAVEQHAREVGIRVDDAMVSAAIEQIAANNKVTVAQMQSDLAKDGVPFAAFREQIRREIVAQRLREREVDSQIHIPESEIDSYLASQGKGAAATEYHISHILIPTDAGTDVAKAKALAEDILKRAKSGEDFSSLAVSYSKAGDSMNGGELGWRTSQNMPTALWNAIQEHHQNGSVELSQDSSGFHIVKVTGVRNGIDNPANGGLIHMTRARHILMQVSQLTPEVSVVSRLTDIRNKIISGKEDFQTMARLHSVDPSSTRGGELGWLQPGDTVPEFESAMDKLKPGEVSEPIKSRFGYHLIQVEERKDAKADPRRVRLAALQALREKKLAEAVTNWQRELRDKAYVEIRQVGN</sequence>
<reference evidence="9 10" key="1">
    <citation type="journal article" date="2018" name="Int. J. Syst. Evol. Microbiol.">
        <title>Mesosutterella multiformis gen. nov., sp. nov., a member of the family Sutterellaceae and Sutterella megalosphaeroides sp. nov., isolated from human faeces.</title>
        <authorList>
            <person name="Sakamoto M."/>
            <person name="Ikeyama N."/>
            <person name="Kunihiro T."/>
            <person name="Iino T."/>
            <person name="Yuki M."/>
            <person name="Ohkuma M."/>
        </authorList>
    </citation>
    <scope>NUCLEOTIDE SEQUENCE [LARGE SCALE GENOMIC DNA]</scope>
    <source>
        <strain evidence="9 10">4NBBH2</strain>
    </source>
</reference>